<dbReference type="SUPFAM" id="SSF63825">
    <property type="entry name" value="YWTD domain"/>
    <property type="match status" value="1"/>
</dbReference>
<proteinExistence type="predicted"/>
<gene>
    <name evidence="1" type="ORF">ACFFIP_04265</name>
</gene>
<dbReference type="Proteomes" id="UP001589797">
    <property type="component" value="Unassembled WGS sequence"/>
</dbReference>
<dbReference type="PROSITE" id="PS51257">
    <property type="entry name" value="PROKAR_LIPOPROTEIN"/>
    <property type="match status" value="1"/>
</dbReference>
<sequence length="379" mass="43527">MKYLIAFLVIFIAFSCQKEHGKEFIGKMQYVVDTVIVDSNGQIFDLSNDILKSDLNEGNSSLFLFNRFDHSIDLIDLDSLKIVRKFLFEAEGSEGIGEIVNFINLVQDSLVFIKSYNNSGVFDLNGKSIKRIDWINSVDSKGETFGDFPKIQKAIKSGGLRVFGITYDNYGRNVFLDVLSAQENEVSRVEIDAEKSYHDFVLAIDDPAGYFYLDPLVFLGYENDFILVSHQFSNEVYLFNPDGSFYKTAQYETAITPKRAKDPNAKSITSFEEIKEKYQFLLEQVTFGPPVWDREKNRYMRLSASRIFSDIRSSEHALLPDLDKVKVFLSVFDQEFNLISEVHIPELSRENVKYFAKDGKLWVFQNIDDELGFVVLTIL</sequence>
<dbReference type="Pfam" id="PF13970">
    <property type="entry name" value="DUF4221"/>
    <property type="match status" value="1"/>
</dbReference>
<organism evidence="1 2">
    <name type="scientific">Fontibacter flavus</name>
    <dbReference type="NCBI Taxonomy" id="654838"/>
    <lineage>
        <taxon>Bacteria</taxon>
        <taxon>Pseudomonadati</taxon>
        <taxon>Bacteroidota</taxon>
        <taxon>Cytophagia</taxon>
        <taxon>Cytophagales</taxon>
        <taxon>Cyclobacteriaceae</taxon>
        <taxon>Fontibacter</taxon>
    </lineage>
</organism>
<dbReference type="EMBL" id="JBHLWI010000008">
    <property type="protein sequence ID" value="MFC0261885.1"/>
    <property type="molecule type" value="Genomic_DNA"/>
</dbReference>
<evidence type="ECO:0000313" key="2">
    <source>
        <dbReference type="Proteomes" id="UP001589797"/>
    </source>
</evidence>
<reference evidence="1 2" key="1">
    <citation type="submission" date="2024-09" db="EMBL/GenBank/DDBJ databases">
        <authorList>
            <person name="Sun Q."/>
            <person name="Mori K."/>
        </authorList>
    </citation>
    <scope>NUCLEOTIDE SEQUENCE [LARGE SCALE GENOMIC DNA]</scope>
    <source>
        <strain evidence="1 2">CCM 7650</strain>
    </source>
</reference>
<name>A0ABV6FRB8_9BACT</name>
<accession>A0ABV6FRB8</accession>
<evidence type="ECO:0000313" key="1">
    <source>
        <dbReference type="EMBL" id="MFC0261885.1"/>
    </source>
</evidence>
<protein>
    <submittedName>
        <fullName evidence="1">DUF4221 family protein</fullName>
    </submittedName>
</protein>
<dbReference type="RefSeq" id="WP_382386328.1">
    <property type="nucleotide sequence ID" value="NZ_JBHLWI010000008.1"/>
</dbReference>
<keyword evidence="2" id="KW-1185">Reference proteome</keyword>
<dbReference type="InterPro" id="IPR025316">
    <property type="entry name" value="DUF4221"/>
</dbReference>
<comment type="caution">
    <text evidence="1">The sequence shown here is derived from an EMBL/GenBank/DDBJ whole genome shotgun (WGS) entry which is preliminary data.</text>
</comment>